<gene>
    <name evidence="2" type="ORF">HBA54_28045</name>
</gene>
<accession>A0A967F3B6</accession>
<dbReference type="Pfam" id="PF13392">
    <property type="entry name" value="HNH_3"/>
    <property type="match status" value="1"/>
</dbReference>
<organism evidence="2 3">
    <name type="scientific">Pelagibius litoralis</name>
    <dbReference type="NCBI Taxonomy" id="374515"/>
    <lineage>
        <taxon>Bacteria</taxon>
        <taxon>Pseudomonadati</taxon>
        <taxon>Pseudomonadota</taxon>
        <taxon>Alphaproteobacteria</taxon>
        <taxon>Rhodospirillales</taxon>
        <taxon>Rhodovibrionaceae</taxon>
        <taxon>Pelagibius</taxon>
    </lineage>
</organism>
<proteinExistence type="predicted"/>
<dbReference type="InterPro" id="IPR044930">
    <property type="entry name" value="Homing_endonuclease_His-Me"/>
</dbReference>
<keyword evidence="3" id="KW-1185">Reference proteome</keyword>
<sequence>MTDLIQKLESAEQGSRELSDEVLLRFWRKVDKRGAWDCWNWTGGDHGNGYGTFWMAGKMWRAHRASWTLLKGPLEPGQWVLHRCDNPACVNPNHLFLGDGAANVADMLSKGRAKLDGLKLGQGHRKRFTHCIRGHELAGENLYVTRRGHRQCKECKRSRTRATRAILRANSKE</sequence>
<dbReference type="AlphaFoldDB" id="A0A967F3B6"/>
<dbReference type="GO" id="GO:0004519">
    <property type="term" value="F:endonuclease activity"/>
    <property type="evidence" value="ECO:0007669"/>
    <property type="project" value="InterPro"/>
</dbReference>
<dbReference type="InterPro" id="IPR003615">
    <property type="entry name" value="HNH_nuc"/>
</dbReference>
<dbReference type="SUPFAM" id="SSF54060">
    <property type="entry name" value="His-Me finger endonucleases"/>
    <property type="match status" value="1"/>
</dbReference>
<name>A0A967F3B6_9PROT</name>
<protein>
    <recommendedName>
        <fullName evidence="1">HNH nuclease domain-containing protein</fullName>
    </recommendedName>
</protein>
<dbReference type="RefSeq" id="WP_167231853.1">
    <property type="nucleotide sequence ID" value="NZ_JAAQPH010000045.1"/>
</dbReference>
<reference evidence="2" key="1">
    <citation type="submission" date="2020-03" db="EMBL/GenBank/DDBJ databases">
        <title>Genome of Pelagibius litoralis DSM 21314T.</title>
        <authorList>
            <person name="Wang G."/>
        </authorList>
    </citation>
    <scope>NUCLEOTIDE SEQUENCE</scope>
    <source>
        <strain evidence="2">DSM 21314</strain>
    </source>
</reference>
<comment type="caution">
    <text evidence="2">The sequence shown here is derived from an EMBL/GenBank/DDBJ whole genome shotgun (WGS) entry which is preliminary data.</text>
</comment>
<dbReference type="InterPro" id="IPR044925">
    <property type="entry name" value="His-Me_finger_sf"/>
</dbReference>
<feature type="domain" description="HNH nuclease" evidence="1">
    <location>
        <begin position="62"/>
        <end position="98"/>
    </location>
</feature>
<evidence type="ECO:0000313" key="3">
    <source>
        <dbReference type="Proteomes" id="UP000761264"/>
    </source>
</evidence>
<dbReference type="Proteomes" id="UP000761264">
    <property type="component" value="Unassembled WGS sequence"/>
</dbReference>
<evidence type="ECO:0000259" key="1">
    <source>
        <dbReference type="Pfam" id="PF13392"/>
    </source>
</evidence>
<dbReference type="Gene3D" id="3.90.75.10">
    <property type="entry name" value="Homing Intron 3 (I-ppo) Encoded Endonuclease, Chain A"/>
    <property type="match status" value="1"/>
</dbReference>
<evidence type="ECO:0000313" key="2">
    <source>
        <dbReference type="EMBL" id="NIA72444.1"/>
    </source>
</evidence>
<dbReference type="EMBL" id="JAAQPH010000045">
    <property type="protein sequence ID" value="NIA72444.1"/>
    <property type="molecule type" value="Genomic_DNA"/>
</dbReference>